<proteinExistence type="inferred from homology"/>
<feature type="binding site" evidence="3">
    <location>
        <begin position="274"/>
        <end position="279"/>
    </location>
    <ligand>
        <name>Mo-bis(molybdopterin guanine dinucleotide)</name>
        <dbReference type="ChEBI" id="CHEBI:60539"/>
    </ligand>
</feature>
<dbReference type="GO" id="GO:0005737">
    <property type="term" value="C:cytoplasm"/>
    <property type="evidence" value="ECO:0007669"/>
    <property type="project" value="UniProtKB-SubCell"/>
</dbReference>
<dbReference type="EMBL" id="SNVV01000003">
    <property type="protein sequence ID" value="TDN55835.1"/>
    <property type="molecule type" value="Genomic_DNA"/>
</dbReference>
<comment type="subcellular location">
    <subcellularLocation>
        <location evidence="3">Cytoplasm</location>
    </subcellularLocation>
</comment>
<gene>
    <name evidence="3" type="primary">fdhD</name>
    <name evidence="4" type="ORF">C7389_103172</name>
</gene>
<evidence type="ECO:0000313" key="5">
    <source>
        <dbReference type="Proteomes" id="UP000295129"/>
    </source>
</evidence>
<dbReference type="AlphaFoldDB" id="A0A4R6ECF7"/>
<dbReference type="Gene3D" id="3.40.140.10">
    <property type="entry name" value="Cytidine Deaminase, domain 2"/>
    <property type="match status" value="1"/>
</dbReference>
<dbReference type="GO" id="GO:0006777">
    <property type="term" value="P:Mo-molybdopterin cofactor biosynthetic process"/>
    <property type="evidence" value="ECO:0007669"/>
    <property type="project" value="UniProtKB-UniRule"/>
</dbReference>
<dbReference type="InterPro" id="IPR003786">
    <property type="entry name" value="FdhD"/>
</dbReference>
<comment type="caution">
    <text evidence="4">The sequence shown here is derived from an EMBL/GenBank/DDBJ whole genome shotgun (WGS) entry which is preliminary data.</text>
</comment>
<comment type="function">
    <text evidence="3">Required for formate dehydrogenase (FDH) activity. Acts as a sulfur carrier protein that transfers sulfur from IscS to the molybdenum cofactor prior to its insertion into FDH.</text>
</comment>
<dbReference type="HAMAP" id="MF_00187">
    <property type="entry name" value="FdhD"/>
    <property type="match status" value="1"/>
</dbReference>
<evidence type="ECO:0000313" key="4">
    <source>
        <dbReference type="EMBL" id="TDN55835.1"/>
    </source>
</evidence>
<feature type="active site" description="Cysteine persulfide intermediate" evidence="3">
    <location>
        <position position="129"/>
    </location>
</feature>
<dbReference type="PANTHER" id="PTHR30592">
    <property type="entry name" value="FORMATE DEHYDROGENASE"/>
    <property type="match status" value="1"/>
</dbReference>
<dbReference type="Pfam" id="PF02634">
    <property type="entry name" value="FdhD-NarQ"/>
    <property type="match status" value="1"/>
</dbReference>
<keyword evidence="5" id="KW-1185">Reference proteome</keyword>
<dbReference type="OrthoDB" id="3197277at2"/>
<dbReference type="Proteomes" id="UP000295129">
    <property type="component" value="Unassembled WGS sequence"/>
</dbReference>
<dbReference type="PIRSF" id="PIRSF015626">
    <property type="entry name" value="FdhD"/>
    <property type="match status" value="1"/>
</dbReference>
<evidence type="ECO:0000256" key="2">
    <source>
        <dbReference type="ARBA" id="ARBA00023150"/>
    </source>
</evidence>
<sequence length="292" mass="30365">MSTSCPLPSASGPVEFDPADWPTARTLPVSRIRAGAGVREGEDEIVEEVPVALVFNGISHAVMLASPADLEDFALGFALSEGIVASVAEVFDREVFAAPQGLEVRVEIAAQRFLALKERRRSLVGRTGCGLCGVDSLSEFERPQGSVASGLRLDPAAIFSALGALAGCQPLREATGAVHAAAWVTPDGRIAAVREDVGRHNALDKLVGWRAASLAGGRAGEGAQEGFVLVSSRASYEMVQKTARAGIPALVAVSAPTAMAVRLAQESGVALMGFARGDRLVAYAHAERLLPA</sequence>
<protein>
    <recommendedName>
        <fullName evidence="3">Sulfur carrier protein FdhD</fullName>
    </recommendedName>
</protein>
<dbReference type="RefSeq" id="WP_133589079.1">
    <property type="nucleotide sequence ID" value="NZ_SNVV01000003.1"/>
</dbReference>
<name>A0A4R6ECF7_9RHOO</name>
<organism evidence="4 5">
    <name type="scientific">Azoarcus indigens</name>
    <dbReference type="NCBI Taxonomy" id="29545"/>
    <lineage>
        <taxon>Bacteria</taxon>
        <taxon>Pseudomonadati</taxon>
        <taxon>Pseudomonadota</taxon>
        <taxon>Betaproteobacteria</taxon>
        <taxon>Rhodocyclales</taxon>
        <taxon>Zoogloeaceae</taxon>
        <taxon>Azoarcus</taxon>
    </lineage>
</organism>
<dbReference type="GO" id="GO:0097163">
    <property type="term" value="F:sulfur carrier activity"/>
    <property type="evidence" value="ECO:0007669"/>
    <property type="project" value="UniProtKB-UniRule"/>
</dbReference>
<dbReference type="InterPro" id="IPR016193">
    <property type="entry name" value="Cytidine_deaminase-like"/>
</dbReference>
<keyword evidence="2 3" id="KW-0501">Molybdenum cofactor biosynthesis</keyword>
<dbReference type="SUPFAM" id="SSF53927">
    <property type="entry name" value="Cytidine deaminase-like"/>
    <property type="match status" value="1"/>
</dbReference>
<evidence type="ECO:0000256" key="1">
    <source>
        <dbReference type="ARBA" id="ARBA00022490"/>
    </source>
</evidence>
<comment type="similarity">
    <text evidence="3">Belongs to the FdhD family.</text>
</comment>
<dbReference type="GO" id="GO:0016783">
    <property type="term" value="F:sulfurtransferase activity"/>
    <property type="evidence" value="ECO:0007669"/>
    <property type="project" value="InterPro"/>
</dbReference>
<dbReference type="NCBIfam" id="TIGR00129">
    <property type="entry name" value="fdhD_narQ"/>
    <property type="match status" value="1"/>
</dbReference>
<evidence type="ECO:0000256" key="3">
    <source>
        <dbReference type="HAMAP-Rule" id="MF_00187"/>
    </source>
</evidence>
<keyword evidence="1 3" id="KW-0963">Cytoplasm</keyword>
<dbReference type="PANTHER" id="PTHR30592:SF1">
    <property type="entry name" value="SULFUR CARRIER PROTEIN FDHD"/>
    <property type="match status" value="1"/>
</dbReference>
<reference evidence="4 5" key="1">
    <citation type="submission" date="2019-03" db="EMBL/GenBank/DDBJ databases">
        <title>Genomic Encyclopedia of Type Strains, Phase IV (KMG-IV): sequencing the most valuable type-strain genomes for metagenomic binning, comparative biology and taxonomic classification.</title>
        <authorList>
            <person name="Goeker M."/>
        </authorList>
    </citation>
    <scope>NUCLEOTIDE SEQUENCE [LARGE SCALE GENOMIC DNA]</scope>
    <source>
        <strain evidence="4 5">DSM 12121</strain>
    </source>
</reference>
<accession>A0A4R6ECF7</accession>
<dbReference type="Gene3D" id="3.10.20.10">
    <property type="match status" value="1"/>
</dbReference>